<comment type="caution">
    <text evidence="1">The sequence shown here is derived from an EMBL/GenBank/DDBJ whole genome shotgun (WGS) entry which is preliminary data.</text>
</comment>
<accession>U6FB87</accession>
<name>U6FB87_LACHE</name>
<reference evidence="1" key="1">
    <citation type="submission" date="2013-09" db="EMBL/GenBank/DDBJ databases">
        <title>Draft Genome Sequence of five Lactobacillus helveticus strains CIRM-BIA 101T, 103, 104, 951 and 953 isolated from milk product.</title>
        <authorList>
            <person name="Valence F."/>
            <person name="Chuat V."/>
            <person name="Ma L."/>
            <person name="Creno S."/>
            <person name="Falentin H."/>
            <person name="Lortal S."/>
            <person name="Bizet C."/>
            <person name="Clermont D."/>
            <person name="Loux V."/>
            <person name="Bouchier C."/>
            <person name="Cousin S."/>
        </authorList>
    </citation>
    <scope>NUCLEOTIDE SEQUENCE [LARGE SCALE GENOMIC DNA]</scope>
    <source>
        <strain evidence="1">CIRM-BIA 104</strain>
    </source>
</reference>
<sequence length="21" mass="2720">MESKFFYKTVRIEKSHHHRMK</sequence>
<organism evidence="1 2">
    <name type="scientific">Lactobacillus helveticus CIRM-BIA 104</name>
    <dbReference type="NCBI Taxonomy" id="1226333"/>
    <lineage>
        <taxon>Bacteria</taxon>
        <taxon>Bacillati</taxon>
        <taxon>Bacillota</taxon>
        <taxon>Bacilli</taxon>
        <taxon>Lactobacillales</taxon>
        <taxon>Lactobacillaceae</taxon>
        <taxon>Lactobacillus</taxon>
    </lineage>
</organism>
<dbReference type="AlphaFoldDB" id="U6FB87"/>
<proteinExistence type="predicted"/>
<dbReference type="HOGENOM" id="CLU_3426561_0_0_9"/>
<gene>
    <name evidence="1" type="ORF">LHCIRMBIA104_01114</name>
</gene>
<evidence type="ECO:0000313" key="1">
    <source>
        <dbReference type="EMBL" id="CDI59836.1"/>
    </source>
</evidence>
<dbReference type="EMBL" id="CBUL010000031">
    <property type="protein sequence ID" value="CDI59836.1"/>
    <property type="molecule type" value="Genomic_DNA"/>
</dbReference>
<protein>
    <submittedName>
        <fullName evidence="1">Uncharacterized protein</fullName>
    </submittedName>
</protein>
<dbReference type="Proteomes" id="UP000017247">
    <property type="component" value="Unassembled WGS sequence"/>
</dbReference>
<evidence type="ECO:0000313" key="2">
    <source>
        <dbReference type="Proteomes" id="UP000017247"/>
    </source>
</evidence>